<reference evidence="1" key="1">
    <citation type="submission" date="2022-10" db="EMBL/GenBank/DDBJ databases">
        <title>Chryseobacterium sp. nov., a novel bacterial species.</title>
        <authorList>
            <person name="Cao Y."/>
        </authorList>
    </citation>
    <scope>NUCLEOTIDE SEQUENCE</scope>
    <source>
        <strain evidence="1">CCTCC AB2015118</strain>
    </source>
</reference>
<feature type="non-terminal residue" evidence="1">
    <location>
        <position position="1"/>
    </location>
</feature>
<dbReference type="Proteomes" id="UP001073122">
    <property type="component" value="Unassembled WGS sequence"/>
</dbReference>
<keyword evidence="2" id="KW-1185">Reference proteome</keyword>
<dbReference type="InterPro" id="IPR050708">
    <property type="entry name" value="T6SS_VgrG/RHS"/>
</dbReference>
<dbReference type="PANTHER" id="PTHR32305">
    <property type="match status" value="1"/>
</dbReference>
<accession>A0ABT3XXT3</accession>
<name>A0ABT3XXT3_9FLAO</name>
<organism evidence="1 2">
    <name type="scientific">Chryseobacterium formosus</name>
    <dbReference type="NCBI Taxonomy" id="1537363"/>
    <lineage>
        <taxon>Bacteria</taxon>
        <taxon>Pseudomonadati</taxon>
        <taxon>Bacteroidota</taxon>
        <taxon>Flavobacteriia</taxon>
        <taxon>Flavobacteriales</taxon>
        <taxon>Weeksellaceae</taxon>
        <taxon>Chryseobacterium group</taxon>
        <taxon>Chryseobacterium</taxon>
    </lineage>
</organism>
<gene>
    <name evidence="1" type="ORF">OF897_21440</name>
</gene>
<dbReference type="PANTHER" id="PTHR32305:SF15">
    <property type="entry name" value="PROTEIN RHSA-RELATED"/>
    <property type="match status" value="1"/>
</dbReference>
<comment type="caution">
    <text evidence="1">The sequence shown here is derived from an EMBL/GenBank/DDBJ whole genome shotgun (WGS) entry which is preliminary data.</text>
</comment>
<dbReference type="NCBIfam" id="TIGR03696">
    <property type="entry name" value="Rhs_assc_core"/>
    <property type="match status" value="1"/>
</dbReference>
<proteinExistence type="predicted"/>
<dbReference type="InterPro" id="IPR022385">
    <property type="entry name" value="Rhs_assc_core"/>
</dbReference>
<dbReference type="EMBL" id="JAOVZW010000046">
    <property type="protein sequence ID" value="MCX8526481.1"/>
    <property type="molecule type" value="Genomic_DNA"/>
</dbReference>
<sequence length="397" mass="43057">SEGYFDFENNRYIYHYNDHLGNVRVSFARENNVAVVIKATDYYAFGLAYSNTRIDNTQRNYQYEYNGKELQEETGMYDYGARFYMPDLGRWGTTDPLAEAYSPFSPYAYVANNPINYYDPDGMQIEESSTGWTFTGSDINLLHSYLTSGTSMGSNYNNLMHQVNSFDFSGGSGSGGGGGISSFWSSFNGGNIFGGVSVGNNGALTWWTNGAAAYGNNIQGLDGHRMNLRNDSNWYANGGQANWFFASGAALTEASRGSFRLTNGAYNGSSFSPKYYQSAWTGGSRARITTYNISKIGSIAGKASFGTGVIMDGIGVYNYKNNPNSPNAVHPAKAGLNTAIGAIGVWGGPPGAIISTLYFGVDGFYPGGWNGALQMNGSLTQQNQAILGQGFNLYRDH</sequence>
<dbReference type="Gene3D" id="2.180.10.10">
    <property type="entry name" value="RHS repeat-associated core"/>
    <property type="match status" value="1"/>
</dbReference>
<dbReference type="RefSeq" id="WP_267267704.1">
    <property type="nucleotide sequence ID" value="NZ_JAOVZW010000046.1"/>
</dbReference>
<evidence type="ECO:0000313" key="2">
    <source>
        <dbReference type="Proteomes" id="UP001073122"/>
    </source>
</evidence>
<evidence type="ECO:0000313" key="1">
    <source>
        <dbReference type="EMBL" id="MCX8526481.1"/>
    </source>
</evidence>
<protein>
    <submittedName>
        <fullName evidence="1">RHS repeat-associated core domain-containing protein</fullName>
    </submittedName>
</protein>